<dbReference type="EMBL" id="JASMWN010000001">
    <property type="protein sequence ID" value="MDU9002338.1"/>
    <property type="molecule type" value="Genomic_DNA"/>
</dbReference>
<dbReference type="RefSeq" id="WP_316771991.1">
    <property type="nucleotide sequence ID" value="NZ_JASMWN010000001.1"/>
</dbReference>
<gene>
    <name evidence="4" type="ORF">QO231_00575</name>
</gene>
<feature type="chain" id="PRO_5047455207" evidence="2">
    <location>
        <begin position="18"/>
        <end position="320"/>
    </location>
</feature>
<sequence>MRAALAAVFLSPAASVAASDFRLDLPIDCVPGETCYIQRYVDHDPGPGVRDFRCGALSGDDHKGTDFALHTLADMRRGVEVRAAAPGEVVGMRDGMPDRLYTPTHAAEIDGLECGNGVVLRHDTGWETQYCHLKSGSVRVETGDQVVAGGVLGQVGLSGLTNFPHVHLSVRKDGTEIDPFRPEAGAGCAAPTVSLWRETPEYTPGGLIYAGFADHVPDLDAIADGTAAMPDIGPDADALVLFAFAYAGQVDDIIMLSIEGPDETVIKTDMTLDKAQVRFFRAAGKRLTRPEWPSGSYRGTAILLRNDEELDRRIVHLVLP</sequence>
<reference evidence="5" key="1">
    <citation type="submission" date="2023-05" db="EMBL/GenBank/DDBJ databases">
        <title>Sedimentitalea sp. nov. JM2-8.</title>
        <authorList>
            <person name="Huang J."/>
        </authorList>
    </citation>
    <scope>NUCLEOTIDE SEQUENCE [LARGE SCALE GENOMIC DNA]</scope>
    <source>
        <strain evidence="5">KHS03</strain>
    </source>
</reference>
<dbReference type="CDD" id="cd12797">
    <property type="entry name" value="M23_peptidase"/>
    <property type="match status" value="1"/>
</dbReference>
<dbReference type="Proteomes" id="UP001255416">
    <property type="component" value="Unassembled WGS sequence"/>
</dbReference>
<dbReference type="Pfam" id="PF01551">
    <property type="entry name" value="Peptidase_M23"/>
    <property type="match status" value="1"/>
</dbReference>
<accession>A0ABU3V8A4</accession>
<dbReference type="GO" id="GO:0016787">
    <property type="term" value="F:hydrolase activity"/>
    <property type="evidence" value="ECO:0007669"/>
    <property type="project" value="UniProtKB-KW"/>
</dbReference>
<keyword evidence="4" id="KW-0378">Hydrolase</keyword>
<dbReference type="InterPro" id="IPR050570">
    <property type="entry name" value="Cell_wall_metabolism_enzyme"/>
</dbReference>
<dbReference type="Gene3D" id="2.70.70.10">
    <property type="entry name" value="Glucose Permease (Domain IIA)"/>
    <property type="match status" value="1"/>
</dbReference>
<proteinExistence type="predicted"/>
<evidence type="ECO:0000256" key="2">
    <source>
        <dbReference type="SAM" id="SignalP"/>
    </source>
</evidence>
<feature type="signal peptide" evidence="2">
    <location>
        <begin position="1"/>
        <end position="17"/>
    </location>
</feature>
<feature type="domain" description="M23ase beta-sheet core" evidence="3">
    <location>
        <begin position="62"/>
        <end position="179"/>
    </location>
</feature>
<dbReference type="SUPFAM" id="SSF51261">
    <property type="entry name" value="Duplicated hybrid motif"/>
    <property type="match status" value="1"/>
</dbReference>
<comment type="caution">
    <text evidence="4">The sequence shown here is derived from an EMBL/GenBank/DDBJ whole genome shotgun (WGS) entry which is preliminary data.</text>
</comment>
<evidence type="ECO:0000313" key="4">
    <source>
        <dbReference type="EMBL" id="MDU9002338.1"/>
    </source>
</evidence>
<evidence type="ECO:0000259" key="3">
    <source>
        <dbReference type="Pfam" id="PF01551"/>
    </source>
</evidence>
<name>A0ABU3V8A4_9RHOB</name>
<organism evidence="4 5">
    <name type="scientific">Sedimentitalea todarodis</name>
    <dbReference type="NCBI Taxonomy" id="1631240"/>
    <lineage>
        <taxon>Bacteria</taxon>
        <taxon>Pseudomonadati</taxon>
        <taxon>Pseudomonadota</taxon>
        <taxon>Alphaproteobacteria</taxon>
        <taxon>Rhodobacterales</taxon>
        <taxon>Paracoccaceae</taxon>
        <taxon>Sedimentitalea</taxon>
    </lineage>
</organism>
<dbReference type="EC" id="3.4.-.-" evidence="4"/>
<dbReference type="InterPro" id="IPR011055">
    <property type="entry name" value="Dup_hybrid_motif"/>
</dbReference>
<dbReference type="InterPro" id="IPR016047">
    <property type="entry name" value="M23ase_b-sheet_dom"/>
</dbReference>
<keyword evidence="1 2" id="KW-0732">Signal</keyword>
<protein>
    <submittedName>
        <fullName evidence="4">M23 family metallopeptidase</fullName>
        <ecNumber evidence="4">3.4.-.-</ecNumber>
    </submittedName>
</protein>
<dbReference type="PANTHER" id="PTHR21666">
    <property type="entry name" value="PEPTIDASE-RELATED"/>
    <property type="match status" value="1"/>
</dbReference>
<evidence type="ECO:0000256" key="1">
    <source>
        <dbReference type="ARBA" id="ARBA00022729"/>
    </source>
</evidence>
<keyword evidence="5" id="KW-1185">Reference proteome</keyword>
<dbReference type="PANTHER" id="PTHR21666:SF289">
    <property type="entry name" value="L-ALA--D-GLU ENDOPEPTIDASE"/>
    <property type="match status" value="1"/>
</dbReference>
<evidence type="ECO:0000313" key="5">
    <source>
        <dbReference type="Proteomes" id="UP001255416"/>
    </source>
</evidence>